<reference evidence="2" key="1">
    <citation type="submission" date="2014-05" db="EMBL/GenBank/DDBJ databases">
        <authorList>
            <person name="Chronopoulou M."/>
        </authorList>
    </citation>
    <scope>NUCLEOTIDE SEQUENCE</scope>
    <source>
        <tissue evidence="2">Whole organism</tissue>
    </source>
</reference>
<name>A0A0K2VE67_LEPSM</name>
<sequence>MELIVRIKILHSLLLLKISLESITLTSFSIHWSERQYVNNFFNNIGPRPIDEINIKMKCNVEDLVKNGNTYQINTDMRKLKKVEMKPKHLVVGNIFHFMFFKQSNET</sequence>
<protein>
    <submittedName>
        <fullName evidence="2">Uncharacterized protein</fullName>
    </submittedName>
</protein>
<organism evidence="2">
    <name type="scientific">Lepeophtheirus salmonis</name>
    <name type="common">Salmon louse</name>
    <name type="synonym">Caligus salmonis</name>
    <dbReference type="NCBI Taxonomy" id="72036"/>
    <lineage>
        <taxon>Eukaryota</taxon>
        <taxon>Metazoa</taxon>
        <taxon>Ecdysozoa</taxon>
        <taxon>Arthropoda</taxon>
        <taxon>Crustacea</taxon>
        <taxon>Multicrustacea</taxon>
        <taxon>Hexanauplia</taxon>
        <taxon>Copepoda</taxon>
        <taxon>Siphonostomatoida</taxon>
        <taxon>Caligidae</taxon>
        <taxon>Lepeophtheirus</taxon>
    </lineage>
</organism>
<accession>A0A0K2VE67</accession>
<evidence type="ECO:0000256" key="1">
    <source>
        <dbReference type="SAM" id="SignalP"/>
    </source>
</evidence>
<dbReference type="AlphaFoldDB" id="A0A0K2VE67"/>
<evidence type="ECO:0000313" key="2">
    <source>
        <dbReference type="EMBL" id="CDW48472.1"/>
    </source>
</evidence>
<keyword evidence="1" id="KW-0732">Signal</keyword>
<proteinExistence type="predicted"/>
<dbReference type="EMBL" id="HACA01031111">
    <property type="protein sequence ID" value="CDW48472.1"/>
    <property type="molecule type" value="Transcribed_RNA"/>
</dbReference>
<feature type="signal peptide" evidence="1">
    <location>
        <begin position="1"/>
        <end position="26"/>
    </location>
</feature>
<feature type="chain" id="PRO_5005489426" evidence="1">
    <location>
        <begin position="27"/>
        <end position="107"/>
    </location>
</feature>